<comment type="similarity">
    <text evidence="2 6">Belongs to the zinc-containing alcohol dehydrogenase family.</text>
</comment>
<keyword evidence="3 6" id="KW-0479">Metal-binding</keyword>
<evidence type="ECO:0000256" key="3">
    <source>
        <dbReference type="ARBA" id="ARBA00022723"/>
    </source>
</evidence>
<evidence type="ECO:0000313" key="9">
    <source>
        <dbReference type="EMBL" id="BCB91016.1"/>
    </source>
</evidence>
<name>A0A6F8YY71_9ACTN</name>
<feature type="domain" description="Alcohol dehydrogenase-like N-terminal" evidence="8">
    <location>
        <begin position="32"/>
        <end position="150"/>
    </location>
</feature>
<dbReference type="PANTHER" id="PTHR43350">
    <property type="entry name" value="NAD-DEPENDENT ALCOHOL DEHYDROGENASE"/>
    <property type="match status" value="1"/>
</dbReference>
<evidence type="ECO:0000256" key="5">
    <source>
        <dbReference type="ARBA" id="ARBA00023002"/>
    </source>
</evidence>
<dbReference type="GO" id="GO:0016491">
    <property type="term" value="F:oxidoreductase activity"/>
    <property type="evidence" value="ECO:0007669"/>
    <property type="project" value="UniProtKB-KW"/>
</dbReference>
<dbReference type="KEGG" id="psuu:Psuf_083290"/>
<dbReference type="Gene3D" id="3.90.180.10">
    <property type="entry name" value="Medium-chain alcohol dehydrogenases, catalytic domain"/>
    <property type="match status" value="1"/>
</dbReference>
<dbReference type="Proteomes" id="UP000503011">
    <property type="component" value="Chromosome"/>
</dbReference>
<gene>
    <name evidence="9" type="ORF">Psuf_083290</name>
</gene>
<proteinExistence type="inferred from homology"/>
<dbReference type="InterPro" id="IPR011032">
    <property type="entry name" value="GroES-like_sf"/>
</dbReference>
<evidence type="ECO:0000256" key="1">
    <source>
        <dbReference type="ARBA" id="ARBA00001947"/>
    </source>
</evidence>
<dbReference type="InterPro" id="IPR013154">
    <property type="entry name" value="ADH-like_N"/>
</dbReference>
<dbReference type="InterPro" id="IPR002328">
    <property type="entry name" value="ADH_Zn_CS"/>
</dbReference>
<accession>A0A6F8YY71</accession>
<evidence type="ECO:0000259" key="7">
    <source>
        <dbReference type="Pfam" id="PF00107"/>
    </source>
</evidence>
<keyword evidence="10" id="KW-1185">Reference proteome</keyword>
<evidence type="ECO:0000256" key="4">
    <source>
        <dbReference type="ARBA" id="ARBA00022833"/>
    </source>
</evidence>
<dbReference type="Pfam" id="PF00107">
    <property type="entry name" value="ADH_zinc_N"/>
    <property type="match status" value="1"/>
</dbReference>
<organism evidence="9 10">
    <name type="scientific">Phytohabitans suffuscus</name>
    <dbReference type="NCBI Taxonomy" id="624315"/>
    <lineage>
        <taxon>Bacteria</taxon>
        <taxon>Bacillati</taxon>
        <taxon>Actinomycetota</taxon>
        <taxon>Actinomycetes</taxon>
        <taxon>Micromonosporales</taxon>
        <taxon>Micromonosporaceae</taxon>
    </lineage>
</organism>
<evidence type="ECO:0000313" key="10">
    <source>
        <dbReference type="Proteomes" id="UP000503011"/>
    </source>
</evidence>
<evidence type="ECO:0000256" key="2">
    <source>
        <dbReference type="ARBA" id="ARBA00008072"/>
    </source>
</evidence>
<reference evidence="9 10" key="1">
    <citation type="submission" date="2020-03" db="EMBL/GenBank/DDBJ databases">
        <title>Whole genome shotgun sequence of Phytohabitans suffuscus NBRC 105367.</title>
        <authorList>
            <person name="Komaki H."/>
            <person name="Tamura T."/>
        </authorList>
    </citation>
    <scope>NUCLEOTIDE SEQUENCE [LARGE SCALE GENOMIC DNA]</scope>
    <source>
        <strain evidence="9 10">NBRC 105367</strain>
    </source>
</reference>
<comment type="cofactor">
    <cofactor evidence="1 6">
        <name>Zn(2+)</name>
        <dbReference type="ChEBI" id="CHEBI:29105"/>
    </cofactor>
</comment>
<dbReference type="Pfam" id="PF08240">
    <property type="entry name" value="ADH_N"/>
    <property type="match status" value="1"/>
</dbReference>
<dbReference type="PROSITE" id="PS00059">
    <property type="entry name" value="ADH_ZINC"/>
    <property type="match status" value="1"/>
</dbReference>
<reference evidence="9 10" key="2">
    <citation type="submission" date="2020-03" db="EMBL/GenBank/DDBJ databases">
        <authorList>
            <person name="Ichikawa N."/>
            <person name="Kimura A."/>
            <person name="Kitahashi Y."/>
            <person name="Uohara A."/>
        </authorList>
    </citation>
    <scope>NUCLEOTIDE SEQUENCE [LARGE SCALE GENOMIC DNA]</scope>
    <source>
        <strain evidence="9 10">NBRC 105367</strain>
    </source>
</reference>
<evidence type="ECO:0000256" key="6">
    <source>
        <dbReference type="RuleBase" id="RU361277"/>
    </source>
</evidence>
<dbReference type="GO" id="GO:0008270">
    <property type="term" value="F:zinc ion binding"/>
    <property type="evidence" value="ECO:0007669"/>
    <property type="project" value="InterPro"/>
</dbReference>
<dbReference type="Gene3D" id="3.40.50.720">
    <property type="entry name" value="NAD(P)-binding Rossmann-like Domain"/>
    <property type="match status" value="1"/>
</dbReference>
<dbReference type="EMBL" id="AP022871">
    <property type="protein sequence ID" value="BCB91016.1"/>
    <property type="molecule type" value="Genomic_DNA"/>
</dbReference>
<dbReference type="RefSeq" id="WP_173163656.1">
    <property type="nucleotide sequence ID" value="NZ_AP022871.1"/>
</dbReference>
<feature type="domain" description="Alcohol dehydrogenase-like C-terminal" evidence="7">
    <location>
        <begin position="191"/>
        <end position="316"/>
    </location>
</feature>
<keyword evidence="5" id="KW-0560">Oxidoreductase</keyword>
<dbReference type="InterPro" id="IPR013149">
    <property type="entry name" value="ADH-like_C"/>
</dbReference>
<dbReference type="InterPro" id="IPR036291">
    <property type="entry name" value="NAD(P)-bd_dom_sf"/>
</dbReference>
<keyword evidence="4 6" id="KW-0862">Zinc</keyword>
<sequence length="360" mass="35855">MAAATFRGAVVRAAGAPLGIEPVTFDEPDGASVLVRVTACGLCHSDLHFMAGTSGRDFPYLVGHEVTGVVERVGPAAGGLRPGDTVVVAPMVACGTCRQCRAGRAPACPAKLPRNPAGRLADGAAANRVLGIGGLAERVVLPARQLVPVDPRVPPQVAALLGCAVPSGFGAAVNTAAVGPADDVVVIGCGGVGVAAVAGAAHAGARRVVAVDTNPRRLPAAQRFGATEVVDAGRIDAVEAVREITGGAGADVVIDAVGGSRTFTAALAMRGPGSRVVVVGAPQPGEVAEVGLRQLFLTGGGVQVSIWGDCVAGRDIPLLADLYLSGKLPLDAGETFGFGAAAEGYHSLEAGEALRPVVVF</sequence>
<dbReference type="SUPFAM" id="SSF51735">
    <property type="entry name" value="NAD(P)-binding Rossmann-fold domains"/>
    <property type="match status" value="1"/>
</dbReference>
<dbReference type="SUPFAM" id="SSF50129">
    <property type="entry name" value="GroES-like"/>
    <property type="match status" value="1"/>
</dbReference>
<evidence type="ECO:0000259" key="8">
    <source>
        <dbReference type="Pfam" id="PF08240"/>
    </source>
</evidence>
<dbReference type="PANTHER" id="PTHR43350:SF21">
    <property type="entry name" value="S-NITROSOMYCOTHIOL REDUCTASE MSCR"/>
    <property type="match status" value="1"/>
</dbReference>
<protein>
    <submittedName>
        <fullName evidence="9">Oxidoreductase</fullName>
    </submittedName>
</protein>
<dbReference type="AlphaFoldDB" id="A0A6F8YY71"/>